<dbReference type="HOGENOM" id="CLU_085331_0_0_9"/>
<dbReference type="PATRIC" id="fig|1266845.5.peg.373"/>
<evidence type="ECO:0000313" key="3">
    <source>
        <dbReference type="EMBL" id="AGY81122.1"/>
    </source>
</evidence>
<name>U5SBE2_9LACT</name>
<organism evidence="3 4">
    <name type="scientific">Carnobacterium inhibens subsp. gilichinskyi</name>
    <dbReference type="NCBI Taxonomy" id="1266845"/>
    <lineage>
        <taxon>Bacteria</taxon>
        <taxon>Bacillati</taxon>
        <taxon>Bacillota</taxon>
        <taxon>Bacilli</taxon>
        <taxon>Lactobacillales</taxon>
        <taxon>Carnobacteriaceae</taxon>
        <taxon>Carnobacterium</taxon>
    </lineage>
</organism>
<feature type="signal peptide" evidence="2">
    <location>
        <begin position="1"/>
        <end position="30"/>
    </location>
</feature>
<dbReference type="RefSeq" id="WP_023176997.1">
    <property type="nucleotide sequence ID" value="NC_022606.1"/>
</dbReference>
<dbReference type="STRING" id="1266845.Q783_02020"/>
<dbReference type="EMBL" id="CP006812">
    <property type="protein sequence ID" value="AGY81122.1"/>
    <property type="molecule type" value="Genomic_DNA"/>
</dbReference>
<feature type="region of interest" description="Disordered" evidence="1">
    <location>
        <begin position="33"/>
        <end position="82"/>
    </location>
</feature>
<keyword evidence="2" id="KW-0732">Signal</keyword>
<proteinExistence type="predicted"/>
<protein>
    <recommendedName>
        <fullName evidence="5">Lipoprotein</fullName>
    </recommendedName>
</protein>
<evidence type="ECO:0000256" key="1">
    <source>
        <dbReference type="SAM" id="MobiDB-lite"/>
    </source>
</evidence>
<dbReference type="KEGG" id="caw:Q783_02020"/>
<feature type="chain" id="PRO_5038564777" description="Lipoprotein" evidence="2">
    <location>
        <begin position="31"/>
        <end position="274"/>
    </location>
</feature>
<evidence type="ECO:0000256" key="2">
    <source>
        <dbReference type="SAM" id="SignalP"/>
    </source>
</evidence>
<dbReference type="AlphaFoldDB" id="U5SBE2"/>
<gene>
    <name evidence="3" type="ORF">Q783_02020</name>
</gene>
<evidence type="ECO:0008006" key="5">
    <source>
        <dbReference type="Google" id="ProtNLM"/>
    </source>
</evidence>
<dbReference type="PROSITE" id="PS51257">
    <property type="entry name" value="PROKAR_LIPOPROTEIN"/>
    <property type="match status" value="1"/>
</dbReference>
<dbReference type="eggNOG" id="ENOG5032S2A">
    <property type="taxonomic scope" value="Bacteria"/>
</dbReference>
<evidence type="ECO:0000313" key="4">
    <source>
        <dbReference type="Proteomes" id="UP000017469"/>
    </source>
</evidence>
<accession>U5SBE2</accession>
<dbReference type="Proteomes" id="UP000017469">
    <property type="component" value="Chromosome"/>
</dbReference>
<feature type="compositionally biased region" description="Acidic residues" evidence="1">
    <location>
        <begin position="62"/>
        <end position="82"/>
    </location>
</feature>
<reference evidence="3 4" key="1">
    <citation type="journal article" date="2013" name="Genome Announc.">
        <title>Complete Genome Sequence of Carnobacterium gilichinskyi Strain WN1359T (DSM 27470T).</title>
        <authorList>
            <person name="Leonard M.T."/>
            <person name="Panayotova N."/>
            <person name="Farmerie W.G."/>
            <person name="Triplett E.W."/>
            <person name="Nicholson W.L."/>
        </authorList>
    </citation>
    <scope>NUCLEOTIDE SEQUENCE [LARGE SCALE GENOMIC DNA]</scope>
    <source>
        <strain evidence="3 4">WN1359</strain>
    </source>
</reference>
<sequence>MKFNRICGMKKRKNTLLLGLIIGLSISLFGCSGENTKPEESSSESINSYDSEKQLTSSEKIEVEESDSSYDEEIKEGENEISEDDQPIVAVKKYSSEEASAKTSAFLEWAASRAEKGNMAVTDLFFNHGAAGKGDWYAVTEDGEIQVQQPFPDETLPGYDAFDIHALGGVVFYTSLSGVTRYDETPNTQATAAGFHEIADPDYFMHKYLLGDNGVIYELIGTVEEIGSFSAGYDEYADDGLTKPGAEAVENFVFKVSEDTDAQEEWIRILTEEQ</sequence>